<comment type="similarity">
    <text evidence="3 11">Belongs to the cytochrome P450 family.</text>
</comment>
<proteinExistence type="inferred from homology"/>
<dbReference type="GO" id="GO:0102934">
    <property type="term" value="F:costunolide synthase activity"/>
    <property type="evidence" value="ECO:0007669"/>
    <property type="project" value="UniProtKB-EC"/>
</dbReference>
<dbReference type="SUPFAM" id="SSF48264">
    <property type="entry name" value="Cytochrome P450"/>
    <property type="match status" value="1"/>
</dbReference>
<dbReference type="Gramene" id="rna31897">
    <property type="protein sequence ID" value="RHN56489.1"/>
    <property type="gene ID" value="gene31897"/>
</dbReference>
<keyword evidence="8 11" id="KW-0503">Monooxygenase</keyword>
<dbReference type="eggNOG" id="KOG0156">
    <property type="taxonomic scope" value="Eukaryota"/>
</dbReference>
<dbReference type="GO" id="GO:0016709">
    <property type="term" value="F:oxidoreductase activity, acting on paired donors, with incorporation or reduction of molecular oxygen, NAD(P)H as one donor, and incorporation of one atom of oxygen"/>
    <property type="evidence" value="ECO:0000318"/>
    <property type="project" value="GO_Central"/>
</dbReference>
<feature type="binding site" description="axial binding residue" evidence="10">
    <location>
        <position position="447"/>
    </location>
    <ligand>
        <name>heme</name>
        <dbReference type="ChEBI" id="CHEBI:30413"/>
    </ligand>
    <ligandPart>
        <name>Fe</name>
        <dbReference type="ChEBI" id="CHEBI:18248"/>
    </ligandPart>
</feature>
<evidence type="ECO:0000313" key="13">
    <source>
        <dbReference type="EMBL" id="RHN56489.1"/>
    </source>
</evidence>
<dbReference type="FunFam" id="1.10.630.10:FF:000011">
    <property type="entry name" value="Cytochrome P450 83B1"/>
    <property type="match status" value="1"/>
</dbReference>
<comment type="cofactor">
    <cofactor evidence="1 10">
        <name>heme</name>
        <dbReference type="ChEBI" id="CHEBI:30413"/>
    </cofactor>
</comment>
<reference evidence="12 15" key="1">
    <citation type="journal article" date="2011" name="Nature">
        <title>The Medicago genome provides insight into the evolution of rhizobial symbioses.</title>
        <authorList>
            <person name="Young N.D."/>
            <person name="Debelle F."/>
            <person name="Oldroyd G.E."/>
            <person name="Geurts R."/>
            <person name="Cannon S.B."/>
            <person name="Udvardi M.K."/>
            <person name="Benedito V.A."/>
            <person name="Mayer K.F."/>
            <person name="Gouzy J."/>
            <person name="Schoof H."/>
            <person name="Van de Peer Y."/>
            <person name="Proost S."/>
            <person name="Cook D.R."/>
            <person name="Meyers B.C."/>
            <person name="Spannagl M."/>
            <person name="Cheung F."/>
            <person name="De Mita S."/>
            <person name="Krishnakumar V."/>
            <person name="Gundlach H."/>
            <person name="Zhou S."/>
            <person name="Mudge J."/>
            <person name="Bharti A.K."/>
            <person name="Murray J.D."/>
            <person name="Naoumkina M.A."/>
            <person name="Rosen B."/>
            <person name="Silverstein K.A."/>
            <person name="Tang H."/>
            <person name="Rombauts S."/>
            <person name="Zhao P.X."/>
            <person name="Zhou P."/>
            <person name="Barbe V."/>
            <person name="Bardou P."/>
            <person name="Bechner M."/>
            <person name="Bellec A."/>
            <person name="Berger A."/>
            <person name="Berges H."/>
            <person name="Bidwell S."/>
            <person name="Bisseling T."/>
            <person name="Choisne N."/>
            <person name="Couloux A."/>
            <person name="Denny R."/>
            <person name="Deshpande S."/>
            <person name="Dai X."/>
            <person name="Doyle J.J."/>
            <person name="Dudez A.M."/>
            <person name="Farmer A.D."/>
            <person name="Fouteau S."/>
            <person name="Franken C."/>
            <person name="Gibelin C."/>
            <person name="Gish J."/>
            <person name="Goldstein S."/>
            <person name="Gonzalez A.J."/>
            <person name="Green P.J."/>
            <person name="Hallab A."/>
            <person name="Hartog M."/>
            <person name="Hua A."/>
            <person name="Humphray S.J."/>
            <person name="Jeong D.H."/>
            <person name="Jing Y."/>
            <person name="Jocker A."/>
            <person name="Kenton S.M."/>
            <person name="Kim D.J."/>
            <person name="Klee K."/>
            <person name="Lai H."/>
            <person name="Lang C."/>
            <person name="Lin S."/>
            <person name="Macmil S.L."/>
            <person name="Magdelenat G."/>
            <person name="Matthews L."/>
            <person name="McCorrison J."/>
            <person name="Monaghan E.L."/>
            <person name="Mun J.H."/>
            <person name="Najar F.Z."/>
            <person name="Nicholson C."/>
            <person name="Noirot C."/>
            <person name="O'Bleness M."/>
            <person name="Paule C.R."/>
            <person name="Poulain J."/>
            <person name="Prion F."/>
            <person name="Qin B."/>
            <person name="Qu C."/>
            <person name="Retzel E.F."/>
            <person name="Riddle C."/>
            <person name="Sallet E."/>
            <person name="Samain S."/>
            <person name="Samson N."/>
            <person name="Sanders I."/>
            <person name="Saurat O."/>
            <person name="Scarpelli C."/>
            <person name="Schiex T."/>
            <person name="Segurens B."/>
            <person name="Severin A.J."/>
            <person name="Sherrier D.J."/>
            <person name="Shi R."/>
            <person name="Sims S."/>
            <person name="Singer S.R."/>
            <person name="Sinharoy S."/>
            <person name="Sterck L."/>
            <person name="Viollet A."/>
            <person name="Wang B.B."/>
            <person name="Wang K."/>
            <person name="Wang M."/>
            <person name="Wang X."/>
            <person name="Warfsmann J."/>
            <person name="Weissenbach J."/>
            <person name="White D.D."/>
            <person name="White J.D."/>
            <person name="Wiley G.B."/>
            <person name="Wincker P."/>
            <person name="Xing Y."/>
            <person name="Yang L."/>
            <person name="Yao Z."/>
            <person name="Ying F."/>
            <person name="Zhai J."/>
            <person name="Zhou L."/>
            <person name="Zuber A."/>
            <person name="Denarie J."/>
            <person name="Dixon R.A."/>
            <person name="May G.D."/>
            <person name="Schwartz D.C."/>
            <person name="Rogers J."/>
            <person name="Quetier F."/>
            <person name="Town C.D."/>
            <person name="Roe B.A."/>
        </authorList>
    </citation>
    <scope>NUCLEOTIDE SEQUENCE [LARGE SCALE GENOMIC DNA]</scope>
    <source>
        <strain evidence="12">A17</strain>
        <strain evidence="14 15">cv. Jemalong A17</strain>
    </source>
</reference>
<dbReference type="PRINTS" id="PR00385">
    <property type="entry name" value="P450"/>
</dbReference>
<keyword evidence="9" id="KW-0472">Membrane</keyword>
<evidence type="ECO:0000256" key="1">
    <source>
        <dbReference type="ARBA" id="ARBA00001971"/>
    </source>
</evidence>
<accession>G7KE88</accession>
<dbReference type="EMBL" id="PSQE01000005">
    <property type="protein sequence ID" value="RHN56489.1"/>
    <property type="molecule type" value="Genomic_DNA"/>
</dbReference>
<dbReference type="GO" id="GO:0016020">
    <property type="term" value="C:membrane"/>
    <property type="evidence" value="ECO:0000318"/>
    <property type="project" value="GO_Central"/>
</dbReference>
<evidence type="ECO:0000313" key="12">
    <source>
        <dbReference type="EMBL" id="AES98632.2"/>
    </source>
</evidence>
<keyword evidence="4 10" id="KW-0349">Heme</keyword>
<evidence type="ECO:0000256" key="2">
    <source>
        <dbReference type="ARBA" id="ARBA00004370"/>
    </source>
</evidence>
<dbReference type="InterPro" id="IPR002401">
    <property type="entry name" value="Cyt_P450_E_grp-I"/>
</dbReference>
<keyword evidence="6 11" id="KW-0560">Oxidoreductase</keyword>
<evidence type="ECO:0000256" key="11">
    <source>
        <dbReference type="RuleBase" id="RU000461"/>
    </source>
</evidence>
<evidence type="ECO:0000256" key="3">
    <source>
        <dbReference type="ARBA" id="ARBA00010617"/>
    </source>
</evidence>
<protein>
    <submittedName>
        <fullName evidence="12">Cytochrome P450 family 71 protein</fullName>
    </submittedName>
    <submittedName>
        <fullName evidence="13">Putative costunolide synthase</fullName>
        <ecNumber evidence="13">1.14.14.150</ecNumber>
    </submittedName>
</protein>
<dbReference type="PANTHER" id="PTHR47943:SF9">
    <property type="entry name" value="CYTOCHROME P450"/>
    <property type="match status" value="1"/>
</dbReference>
<dbReference type="HOGENOM" id="CLU_001570_4_0_1"/>
<dbReference type="EnsemblPlants" id="AES98632">
    <property type="protein sequence ID" value="AES98632"/>
    <property type="gene ID" value="MTR_5g070850"/>
</dbReference>
<dbReference type="KEGG" id="mtr:11416561"/>
<dbReference type="PaxDb" id="3880-AES98632"/>
<dbReference type="PANTHER" id="PTHR47943">
    <property type="entry name" value="CYTOCHROME P450 93A3-LIKE"/>
    <property type="match status" value="1"/>
</dbReference>
<keyword evidence="15" id="KW-1185">Reference proteome</keyword>
<dbReference type="STRING" id="3880.G7KE88"/>
<evidence type="ECO:0000256" key="8">
    <source>
        <dbReference type="ARBA" id="ARBA00023033"/>
    </source>
</evidence>
<name>G7KE88_MEDTR</name>
<evidence type="ECO:0000256" key="4">
    <source>
        <dbReference type="ARBA" id="ARBA00022617"/>
    </source>
</evidence>
<evidence type="ECO:0000256" key="10">
    <source>
        <dbReference type="PIRSR" id="PIRSR602401-1"/>
    </source>
</evidence>
<dbReference type="EC" id="1.14.14.150" evidence="13"/>
<dbReference type="EMBL" id="CM001221">
    <property type="protein sequence ID" value="AES98632.2"/>
    <property type="molecule type" value="Genomic_DNA"/>
</dbReference>
<comment type="subcellular location">
    <subcellularLocation>
        <location evidence="2">Membrane</location>
    </subcellularLocation>
</comment>
<dbReference type="InterPro" id="IPR036396">
    <property type="entry name" value="Cyt_P450_sf"/>
</dbReference>
<evidence type="ECO:0000256" key="6">
    <source>
        <dbReference type="ARBA" id="ARBA00023002"/>
    </source>
</evidence>
<reference evidence="12 15" key="2">
    <citation type="journal article" date="2014" name="BMC Genomics">
        <title>An improved genome release (version Mt4.0) for the model legume Medicago truncatula.</title>
        <authorList>
            <person name="Tang H."/>
            <person name="Krishnakumar V."/>
            <person name="Bidwell S."/>
            <person name="Rosen B."/>
            <person name="Chan A."/>
            <person name="Zhou S."/>
            <person name="Gentzbittel L."/>
            <person name="Childs K.L."/>
            <person name="Yandell M."/>
            <person name="Gundlach H."/>
            <person name="Mayer K.F."/>
            <person name="Schwartz D.C."/>
            <person name="Town C.D."/>
        </authorList>
    </citation>
    <scope>GENOME REANNOTATION</scope>
    <source>
        <strain evidence="14 15">cv. Jemalong A17</strain>
    </source>
</reference>
<evidence type="ECO:0000256" key="9">
    <source>
        <dbReference type="ARBA" id="ARBA00023136"/>
    </source>
</evidence>
<dbReference type="Gene3D" id="1.10.630.10">
    <property type="entry name" value="Cytochrome P450"/>
    <property type="match status" value="1"/>
</dbReference>
<dbReference type="PRINTS" id="PR00463">
    <property type="entry name" value="EP450I"/>
</dbReference>
<organism evidence="12 15">
    <name type="scientific">Medicago truncatula</name>
    <name type="common">Barrel medic</name>
    <name type="synonym">Medicago tribuloides</name>
    <dbReference type="NCBI Taxonomy" id="3880"/>
    <lineage>
        <taxon>Eukaryota</taxon>
        <taxon>Viridiplantae</taxon>
        <taxon>Streptophyta</taxon>
        <taxon>Embryophyta</taxon>
        <taxon>Tracheophyta</taxon>
        <taxon>Spermatophyta</taxon>
        <taxon>Magnoliopsida</taxon>
        <taxon>eudicotyledons</taxon>
        <taxon>Gunneridae</taxon>
        <taxon>Pentapetalae</taxon>
        <taxon>rosids</taxon>
        <taxon>fabids</taxon>
        <taxon>Fabales</taxon>
        <taxon>Fabaceae</taxon>
        <taxon>Papilionoideae</taxon>
        <taxon>50 kb inversion clade</taxon>
        <taxon>NPAAA clade</taxon>
        <taxon>Hologalegina</taxon>
        <taxon>IRL clade</taxon>
        <taxon>Trifolieae</taxon>
        <taxon>Medicago</taxon>
    </lineage>
</organism>
<evidence type="ECO:0000256" key="7">
    <source>
        <dbReference type="ARBA" id="ARBA00023004"/>
    </source>
</evidence>
<accession>A0A0C3XNP5</accession>
<dbReference type="OrthoDB" id="1055148at2759"/>
<dbReference type="Proteomes" id="UP000002051">
    <property type="component" value="Chromosome 5"/>
</dbReference>
<evidence type="ECO:0000313" key="14">
    <source>
        <dbReference type="EnsemblPlants" id="AES98632"/>
    </source>
</evidence>
<dbReference type="InterPro" id="IPR001128">
    <property type="entry name" value="Cyt_P450"/>
</dbReference>
<dbReference type="InterPro" id="IPR017972">
    <property type="entry name" value="Cyt_P450_CS"/>
</dbReference>
<dbReference type="AlphaFoldDB" id="G7KE88"/>
<reference evidence="13" key="5">
    <citation type="journal article" date="2018" name="Nat. Plants">
        <title>Whole-genome landscape of Medicago truncatula symbiotic genes.</title>
        <authorList>
            <person name="Pecrix Y."/>
            <person name="Gamas P."/>
            <person name="Carrere S."/>
        </authorList>
    </citation>
    <scope>NUCLEOTIDE SEQUENCE</scope>
    <source>
        <tissue evidence="13">Leaves</tissue>
    </source>
</reference>
<keyword evidence="5 10" id="KW-0479">Metal-binding</keyword>
<evidence type="ECO:0000313" key="15">
    <source>
        <dbReference type="Proteomes" id="UP000002051"/>
    </source>
</evidence>
<dbReference type="GO" id="GO:0005506">
    <property type="term" value="F:iron ion binding"/>
    <property type="evidence" value="ECO:0007669"/>
    <property type="project" value="InterPro"/>
</dbReference>
<dbReference type="CDD" id="cd11072">
    <property type="entry name" value="CYP71-like"/>
    <property type="match status" value="1"/>
</dbReference>
<dbReference type="GO" id="GO:0020037">
    <property type="term" value="F:heme binding"/>
    <property type="evidence" value="ECO:0007669"/>
    <property type="project" value="InterPro"/>
</dbReference>
<dbReference type="PROSITE" id="PS00086">
    <property type="entry name" value="CYTOCHROME_P450"/>
    <property type="match status" value="1"/>
</dbReference>
<gene>
    <name evidence="14" type="primary">11416561</name>
    <name evidence="12" type="ordered locus">MTR_5g070850</name>
    <name evidence="13" type="ORF">MtrunA17_Chr5g0430031</name>
</gene>
<reference evidence="14" key="3">
    <citation type="submission" date="2015-04" db="UniProtKB">
        <authorList>
            <consortium name="EnsemblPlants"/>
        </authorList>
    </citation>
    <scope>IDENTIFICATION</scope>
    <source>
        <strain evidence="14">cv. Jemalong A17</strain>
    </source>
</reference>
<sequence>MSSAAITTVLAFLIFTFTYFLSKLFLHPKQKTINHKKPPGPPSLPIIGNLHILGTLPHRTLQSLSKQYGPIMSLQLGQVPAIVISSSKAAESFVKTHDIVFANRPELVGAQIMSYGCKGLAFSKYDSYWRSVRKLCTSKLLSASKVEMFGPIRKEKLDVLVKSLEKAALEGEVVNVSEAVENVIEDIVYKMVLGRSKYDHIDLKRLVQDVMALIGAFNMADYVPWLGTFDLQGLTRACKRTNKALDEVLEMIISEHEQTTNTDKTRHEDFVDILLTFKHQNIDHGSEQNHVIDRTNIKAILLDMVVASFSTSATTIEWALSELLRHPRVMKNLQDEIQNEVGNKRMVEEKDLKNFNYLDMVVDETLRLHPVSPFLLPRECRENITIDGYFVKEKTRVIVNAFTIARDPNVWSENAEEFCPERFINKKLNYEGQEFESIPFGFGRRRCPGIQLALRTVRLSIAQLVHCFNWKLPYNISPSNLNMDEKFGQSIHRAQHLHAIPSYRLAGDGKLE</sequence>
<dbReference type="Pfam" id="PF00067">
    <property type="entry name" value="p450"/>
    <property type="match status" value="1"/>
</dbReference>
<reference evidence="16" key="4">
    <citation type="journal article" date="2018" name="Nat. Plants">
        <title>Whole-genome landscape of Medicago truncatula symbiotic genes.</title>
        <authorList>
            <person name="Pecrix Y."/>
            <person name="Staton S.E."/>
            <person name="Sallet E."/>
            <person name="Lelandais-Briere C."/>
            <person name="Moreau S."/>
            <person name="Carrere S."/>
            <person name="Blein T."/>
            <person name="Jardinaud M.F."/>
            <person name="Latrasse D."/>
            <person name="Zouine M."/>
            <person name="Zahm M."/>
            <person name="Kreplak J."/>
            <person name="Mayjonade B."/>
            <person name="Satge C."/>
            <person name="Perez M."/>
            <person name="Cauet S."/>
            <person name="Marande W."/>
            <person name="Chantry-Darmon C."/>
            <person name="Lopez-Roques C."/>
            <person name="Bouchez O."/>
            <person name="Berard A."/>
            <person name="Debelle F."/>
            <person name="Munos S."/>
            <person name="Bendahmane A."/>
            <person name="Berges H."/>
            <person name="Niebel A."/>
            <person name="Buitink J."/>
            <person name="Frugier F."/>
            <person name="Benhamed M."/>
            <person name="Crespi M."/>
            <person name="Gouzy J."/>
            <person name="Gamas P."/>
        </authorList>
    </citation>
    <scope>NUCLEOTIDE SEQUENCE [LARGE SCALE GENOMIC DNA]</scope>
    <source>
        <strain evidence="16">cv. Jemalong A17</strain>
    </source>
</reference>
<dbReference type="Proteomes" id="UP000265566">
    <property type="component" value="Chromosome 5"/>
</dbReference>
<evidence type="ECO:0000313" key="16">
    <source>
        <dbReference type="Proteomes" id="UP000265566"/>
    </source>
</evidence>
<evidence type="ECO:0000256" key="5">
    <source>
        <dbReference type="ARBA" id="ARBA00022723"/>
    </source>
</evidence>
<keyword evidence="7 10" id="KW-0408">Iron</keyword>